<proteinExistence type="predicted"/>
<feature type="non-terminal residue" evidence="1">
    <location>
        <position position="1"/>
    </location>
</feature>
<dbReference type="InterPro" id="IPR008969">
    <property type="entry name" value="CarboxyPept-like_regulatory"/>
</dbReference>
<evidence type="ECO:0000313" key="1">
    <source>
        <dbReference type="EMBL" id="GAI45439.1"/>
    </source>
</evidence>
<organism evidence="1">
    <name type="scientific">marine sediment metagenome</name>
    <dbReference type="NCBI Taxonomy" id="412755"/>
    <lineage>
        <taxon>unclassified sequences</taxon>
        <taxon>metagenomes</taxon>
        <taxon>ecological metagenomes</taxon>
    </lineage>
</organism>
<protein>
    <recommendedName>
        <fullName evidence="2">Carboxypeptidase regulatory-like domain-containing protein</fullName>
    </recommendedName>
</protein>
<reference evidence="1" key="1">
    <citation type="journal article" date="2014" name="Front. Microbiol.">
        <title>High frequency of phylogenetically diverse reductive dehalogenase-homologous genes in deep subseafloor sedimentary metagenomes.</title>
        <authorList>
            <person name="Kawai M."/>
            <person name="Futagami T."/>
            <person name="Toyoda A."/>
            <person name="Takaki Y."/>
            <person name="Nishi S."/>
            <person name="Hori S."/>
            <person name="Arai W."/>
            <person name="Tsubouchi T."/>
            <person name="Morono Y."/>
            <person name="Uchiyama I."/>
            <person name="Ito T."/>
            <person name="Fujiyama A."/>
            <person name="Inagaki F."/>
            <person name="Takami H."/>
        </authorList>
    </citation>
    <scope>NUCLEOTIDE SEQUENCE</scope>
    <source>
        <strain evidence="1">Expedition CK06-06</strain>
    </source>
</reference>
<evidence type="ECO:0008006" key="2">
    <source>
        <dbReference type="Google" id="ProtNLM"/>
    </source>
</evidence>
<sequence length="267" mass="27929">PKDEAQIKLGGEPARFSGIVVDAQGQPLAGAEVLVHAISLPHDGGRIFFRLGHVHSPLRTQSEHEGGFQFEGLPPEAKIGIGARSEGCAAYRGGDSDQWPRPGDGLVITMYPEAAVAGRVLLDGEPVTGVTVLAHGQGHVSWGETGEDGGYAIAGLRPDTYIVRIVPPDDCAAAARTGLKLEPGQHATDIDFELIEGAVVEGRATMAGTGEPAAGAHIGAVHEALPGLPHWADADEQGHYRVRLAPGRIKLYCYHGAGDSAKQCEPK</sequence>
<feature type="non-terminal residue" evidence="1">
    <location>
        <position position="267"/>
    </location>
</feature>
<dbReference type="SUPFAM" id="SSF49464">
    <property type="entry name" value="Carboxypeptidase regulatory domain-like"/>
    <property type="match status" value="2"/>
</dbReference>
<dbReference type="Gene3D" id="2.60.40.1120">
    <property type="entry name" value="Carboxypeptidase-like, regulatory domain"/>
    <property type="match status" value="1"/>
</dbReference>
<dbReference type="EMBL" id="BARV01024250">
    <property type="protein sequence ID" value="GAI45439.1"/>
    <property type="molecule type" value="Genomic_DNA"/>
</dbReference>
<gene>
    <name evidence="1" type="ORF">S06H3_39605</name>
</gene>
<accession>X1QQ92</accession>
<comment type="caution">
    <text evidence="1">The sequence shown here is derived from an EMBL/GenBank/DDBJ whole genome shotgun (WGS) entry which is preliminary data.</text>
</comment>
<dbReference type="AlphaFoldDB" id="X1QQ92"/>
<name>X1QQ92_9ZZZZ</name>